<protein>
    <recommendedName>
        <fullName evidence="4">Aldehyde dehydrogenase</fullName>
    </recommendedName>
</protein>
<evidence type="ECO:0000256" key="3">
    <source>
        <dbReference type="ARBA" id="ARBA00023027"/>
    </source>
</evidence>
<reference evidence="8 9" key="1">
    <citation type="submission" date="2014-04" db="EMBL/GenBank/DDBJ databases">
        <title>Vibrio metecus sp. nov., a close relative of Vibrio cholerae isolated from coastal brackish ponds and clinical specimens.</title>
        <authorList>
            <person name="Kirchberger P.C."/>
            <person name="Turnsek M."/>
            <person name="Hunt D.E."/>
            <person name="Haley B.J."/>
            <person name="Colwell R."/>
            <person name="Polz M.F."/>
            <person name="Tarr C.L."/>
            <person name="Boucher Y."/>
        </authorList>
    </citation>
    <scope>NUCLEOTIDE SEQUENCE [LARGE SCALE GENOMIC DNA]</scope>
    <source>
        <strain evidence="9">PPCK-2014</strain>
    </source>
</reference>
<evidence type="ECO:0000256" key="5">
    <source>
        <dbReference type="PROSITE-ProRule" id="PRU10007"/>
    </source>
</evidence>
<evidence type="ECO:0000256" key="2">
    <source>
        <dbReference type="ARBA" id="ARBA00023002"/>
    </source>
</evidence>
<evidence type="ECO:0000259" key="7">
    <source>
        <dbReference type="Pfam" id="PF00171"/>
    </source>
</evidence>
<keyword evidence="3" id="KW-0520">NAD</keyword>
<gene>
    <name evidence="8" type="ORF">DP83_01890</name>
</gene>
<dbReference type="InterPro" id="IPR012394">
    <property type="entry name" value="Aldehyde_DH_NAD(P)"/>
</dbReference>
<name>A0ABR4RYW3_VIBMT</name>
<dbReference type="Proteomes" id="UP000027331">
    <property type="component" value="Unassembled WGS sequence"/>
</dbReference>
<evidence type="ECO:0000256" key="6">
    <source>
        <dbReference type="RuleBase" id="RU003345"/>
    </source>
</evidence>
<keyword evidence="9" id="KW-1185">Reference proteome</keyword>
<dbReference type="Gene3D" id="3.40.605.10">
    <property type="entry name" value="Aldehyde Dehydrogenase, Chain A, domain 1"/>
    <property type="match status" value="1"/>
</dbReference>
<dbReference type="CDD" id="cd07133">
    <property type="entry name" value="ALDH_CALDH_CalB"/>
    <property type="match status" value="1"/>
</dbReference>
<dbReference type="InterPro" id="IPR016162">
    <property type="entry name" value="Ald_DH_N"/>
</dbReference>
<dbReference type="SUPFAM" id="SSF53720">
    <property type="entry name" value="ALDH-like"/>
    <property type="match status" value="1"/>
</dbReference>
<evidence type="ECO:0000313" key="9">
    <source>
        <dbReference type="Proteomes" id="UP000027331"/>
    </source>
</evidence>
<dbReference type="EMBL" id="JJMN01000046">
    <property type="protein sequence ID" value="KDO14460.1"/>
    <property type="molecule type" value="Genomic_DNA"/>
</dbReference>
<feature type="active site" evidence="5">
    <location>
        <position position="227"/>
    </location>
</feature>
<dbReference type="Pfam" id="PF00171">
    <property type="entry name" value="Aldedh"/>
    <property type="match status" value="1"/>
</dbReference>
<dbReference type="InterPro" id="IPR016163">
    <property type="entry name" value="Ald_DH_C"/>
</dbReference>
<organism evidence="8 9">
    <name type="scientific">Vibrio metoecus</name>
    <dbReference type="NCBI Taxonomy" id="1481663"/>
    <lineage>
        <taxon>Bacteria</taxon>
        <taxon>Pseudomonadati</taxon>
        <taxon>Pseudomonadota</taxon>
        <taxon>Gammaproteobacteria</taxon>
        <taxon>Vibrionales</taxon>
        <taxon>Vibrionaceae</taxon>
        <taxon>Vibrio</taxon>
    </lineage>
</organism>
<dbReference type="PANTHER" id="PTHR43570:SF20">
    <property type="entry name" value="ALDEHYDE DEHYDROGENASE ALDX-RELATED"/>
    <property type="match status" value="1"/>
</dbReference>
<feature type="domain" description="Aldehyde dehydrogenase" evidence="7">
    <location>
        <begin position="40"/>
        <end position="451"/>
    </location>
</feature>
<dbReference type="InterPro" id="IPR015590">
    <property type="entry name" value="Aldehyde_DH_dom"/>
</dbReference>
<comment type="similarity">
    <text evidence="1 4 6">Belongs to the aldehyde dehydrogenase family.</text>
</comment>
<dbReference type="PIRSF" id="PIRSF036492">
    <property type="entry name" value="ALDH"/>
    <property type="match status" value="1"/>
</dbReference>
<dbReference type="PANTHER" id="PTHR43570">
    <property type="entry name" value="ALDEHYDE DEHYDROGENASE"/>
    <property type="match status" value="1"/>
</dbReference>
<dbReference type="Gene3D" id="3.40.309.10">
    <property type="entry name" value="Aldehyde Dehydrogenase, Chain A, domain 2"/>
    <property type="match status" value="1"/>
</dbReference>
<evidence type="ECO:0000256" key="4">
    <source>
        <dbReference type="PIRNR" id="PIRNR036492"/>
    </source>
</evidence>
<evidence type="ECO:0000313" key="8">
    <source>
        <dbReference type="EMBL" id="KDO14460.1"/>
    </source>
</evidence>
<keyword evidence="2 4" id="KW-0560">Oxidoreductase</keyword>
<dbReference type="InterPro" id="IPR016161">
    <property type="entry name" value="Ald_DH/histidinol_DH"/>
</dbReference>
<dbReference type="InterPro" id="IPR029510">
    <property type="entry name" value="Ald_DH_CS_GLU"/>
</dbReference>
<dbReference type="PROSITE" id="PS00687">
    <property type="entry name" value="ALDEHYDE_DEHYDR_GLU"/>
    <property type="match status" value="1"/>
</dbReference>
<comment type="caution">
    <text evidence="8">The sequence shown here is derived from an EMBL/GenBank/DDBJ whole genome shotgun (WGS) entry which is preliminary data.</text>
</comment>
<evidence type="ECO:0000256" key="1">
    <source>
        <dbReference type="ARBA" id="ARBA00009986"/>
    </source>
</evidence>
<proteinExistence type="inferred from homology"/>
<accession>A0ABR4RYW3</accession>
<sequence>MVQLSVVSRAESLDTSPEIQTLQTQFARLKTQYANASYPSLTHRLQRLTQLKQALLHENEALIAAVNQDYGFRSRFDSALCDLLPTLNHLNYTTKQLKKWMKPQRRHAGLMLWPSRVEVQFQPLGVMGIMVPWNFPILLSLAPLITAVAAGNQVMVKLSEHTPATNQVLARVIAALGDIAVCVQGDAKVAAAFSALRFDHLLFTGSTAVGKLVAQAAAKNLTPVTLELGGKSPVIIADDADLARSVDSIMLGKTTNAGQICVAPDYVMLPQAKVATFVELYLQRFAVVRFIRYGRMDVTQIINQAQFDRLQHCLDDAQQKGAKLNTVVGKTVELEARQMLPHLLTEVSDDMLVMQQEIFGPILPVIGYRNIEEAIERVNQGPRPLALYVMTKESHLANHILQRTHSGGACVNDTLMHVAADDAPFGGIGESGQGHYHGIEGFKTFSHSKTVLRSAAWLPRSGWLLTYRQSMLRVLTRFLGR</sequence>